<proteinExistence type="predicted"/>
<dbReference type="InterPro" id="IPR033919">
    <property type="entry name" value="TSA/FSA_arc/bac"/>
</dbReference>
<protein>
    <submittedName>
        <fullName evidence="5">Fructose-6-phosphate aldolase</fullName>
    </submittedName>
</protein>
<gene>
    <name evidence="5" type="ORF">DW687_08040</name>
</gene>
<dbReference type="GO" id="GO:0016740">
    <property type="term" value="F:transferase activity"/>
    <property type="evidence" value="ECO:0007669"/>
    <property type="project" value="UniProtKB-KW"/>
</dbReference>
<accession>A0A3E3DX73</accession>
<dbReference type="PANTHER" id="PTHR10683:SF40">
    <property type="entry name" value="FRUCTOSE-6-PHOSPHATE ALDOLASE 1-RELATED"/>
    <property type="match status" value="1"/>
</dbReference>
<comment type="caution">
    <text evidence="5">The sequence shown here is derived from an EMBL/GenBank/DDBJ whole genome shotgun (WGS) entry which is preliminary data.</text>
</comment>
<evidence type="ECO:0000313" key="5">
    <source>
        <dbReference type="EMBL" id="RGD73725.1"/>
    </source>
</evidence>
<dbReference type="AlphaFoldDB" id="A0A3E3DX73"/>
<dbReference type="SUPFAM" id="SSF51569">
    <property type="entry name" value="Aldolase"/>
    <property type="match status" value="1"/>
</dbReference>
<dbReference type="FunFam" id="3.20.20.70:FF:000018">
    <property type="entry name" value="Probable transaldolase"/>
    <property type="match status" value="1"/>
</dbReference>
<dbReference type="GO" id="GO:0016832">
    <property type="term" value="F:aldehyde-lyase activity"/>
    <property type="evidence" value="ECO:0007669"/>
    <property type="project" value="InterPro"/>
</dbReference>
<dbReference type="GO" id="GO:0005975">
    <property type="term" value="P:carbohydrate metabolic process"/>
    <property type="evidence" value="ECO:0007669"/>
    <property type="project" value="InterPro"/>
</dbReference>
<keyword evidence="2" id="KW-0963">Cytoplasm</keyword>
<name>A0A3E3DX73_9FIRM</name>
<dbReference type="Gene3D" id="3.20.20.70">
    <property type="entry name" value="Aldolase class I"/>
    <property type="match status" value="1"/>
</dbReference>
<keyword evidence="4" id="KW-0704">Schiff base</keyword>
<evidence type="ECO:0000313" key="6">
    <source>
        <dbReference type="Proteomes" id="UP000261212"/>
    </source>
</evidence>
<comment type="subcellular location">
    <subcellularLocation>
        <location evidence="1">Cytoplasm</location>
    </subcellularLocation>
</comment>
<dbReference type="Pfam" id="PF00923">
    <property type="entry name" value="TAL_FSA"/>
    <property type="match status" value="1"/>
</dbReference>
<dbReference type="CDD" id="cd00956">
    <property type="entry name" value="Transaldolase_FSA"/>
    <property type="match status" value="1"/>
</dbReference>
<dbReference type="InterPro" id="IPR013785">
    <property type="entry name" value="Aldolase_TIM"/>
</dbReference>
<dbReference type="Proteomes" id="UP000261212">
    <property type="component" value="Unassembled WGS sequence"/>
</dbReference>
<evidence type="ECO:0000256" key="4">
    <source>
        <dbReference type="ARBA" id="ARBA00023270"/>
    </source>
</evidence>
<dbReference type="EMBL" id="QUSM01000004">
    <property type="protein sequence ID" value="RGD73725.1"/>
    <property type="molecule type" value="Genomic_DNA"/>
</dbReference>
<keyword evidence="3" id="KW-0808">Transferase</keyword>
<evidence type="ECO:0000256" key="3">
    <source>
        <dbReference type="ARBA" id="ARBA00022679"/>
    </source>
</evidence>
<reference evidence="5 6" key="1">
    <citation type="submission" date="2018-08" db="EMBL/GenBank/DDBJ databases">
        <title>A genome reference for cultivated species of the human gut microbiota.</title>
        <authorList>
            <person name="Zou Y."/>
            <person name="Xue W."/>
            <person name="Luo G."/>
        </authorList>
    </citation>
    <scope>NUCLEOTIDE SEQUENCE [LARGE SCALE GENOMIC DNA]</scope>
    <source>
        <strain evidence="5 6">AM25-6</strain>
    </source>
</reference>
<dbReference type="InterPro" id="IPR001585">
    <property type="entry name" value="TAL/FSA"/>
</dbReference>
<organism evidence="5 6">
    <name type="scientific">Anaerofustis stercorihominis</name>
    <dbReference type="NCBI Taxonomy" id="214853"/>
    <lineage>
        <taxon>Bacteria</taxon>
        <taxon>Bacillati</taxon>
        <taxon>Bacillota</taxon>
        <taxon>Clostridia</taxon>
        <taxon>Eubacteriales</taxon>
        <taxon>Eubacteriaceae</taxon>
        <taxon>Anaerofustis</taxon>
    </lineage>
</organism>
<dbReference type="GO" id="GO:0005737">
    <property type="term" value="C:cytoplasm"/>
    <property type="evidence" value="ECO:0007669"/>
    <property type="project" value="UniProtKB-SubCell"/>
</dbReference>
<evidence type="ECO:0000256" key="2">
    <source>
        <dbReference type="ARBA" id="ARBA00022490"/>
    </source>
</evidence>
<evidence type="ECO:0000256" key="1">
    <source>
        <dbReference type="ARBA" id="ARBA00004496"/>
    </source>
</evidence>
<dbReference type="PANTHER" id="PTHR10683">
    <property type="entry name" value="TRANSALDOLASE"/>
    <property type="match status" value="1"/>
</dbReference>
<sequence>MLYLTWRNVKMKYRIFLDTANIKEIEEALKTGIVTGIATNPNKMAKAGRTYEDVLKDIRSIFDGPVAVEAISTKAEDIINEAQELSSMSENIVIKIPANIEGIKAINKLVPMGVKTNATLIFNPAQALAAGLANSPFISPFIGRVNDIGHDGLTLFKQVREIYDFYDINSKVIAASIKNCSEAINAVLNGADSLALTYKVFNQLFEHPLTEIGIKNFTRDYDSIYK</sequence>